<sequence length="293" mass="32769">MAEAITYADLRFVKAPLKKSVSSRLGQDPEADEDGELTYENVQAPPGPGAPSILASSGLGNKAVLQVSQKLQQMNRVLEATNNTLRQQLRLKITQLGQREEDLQGSRRELAQSKETLQVEQKICQTTREQLQACQSDRKTTEEALRNTEEQRMNLEQRLRSMQDSLKPFFTCSSPDTCCPVGWILNERSCFHVSVNKRSWEESQSHCKSLSSNLIKVTDISHAYGVSKTFLQSLQTDSIPVGWIIDSSPQNDSPSKTGRNSYSVCVCVCVCVCEREREREREVKLKGQPASAG</sequence>
<feature type="coiled-coil region" evidence="1">
    <location>
        <begin position="131"/>
        <end position="165"/>
    </location>
</feature>
<dbReference type="InterPro" id="IPR039689">
    <property type="entry name" value="CD72"/>
</dbReference>
<organism evidence="2 3">
    <name type="scientific">Catagonus wagneri</name>
    <name type="common">Chacoan peccary</name>
    <dbReference type="NCBI Taxonomy" id="51154"/>
    <lineage>
        <taxon>Eukaryota</taxon>
        <taxon>Metazoa</taxon>
        <taxon>Chordata</taxon>
        <taxon>Craniata</taxon>
        <taxon>Vertebrata</taxon>
        <taxon>Euteleostomi</taxon>
        <taxon>Mammalia</taxon>
        <taxon>Eutheria</taxon>
        <taxon>Laurasiatheria</taxon>
        <taxon>Artiodactyla</taxon>
        <taxon>Suina</taxon>
        <taxon>Tayassuidae</taxon>
        <taxon>Catagonus</taxon>
    </lineage>
</organism>
<dbReference type="PANTHER" id="PTHR15028:SF6">
    <property type="entry name" value="B-CELL DIFFERENTIATION ANTIGEN CD72"/>
    <property type="match status" value="1"/>
</dbReference>
<evidence type="ECO:0000313" key="3">
    <source>
        <dbReference type="Proteomes" id="UP000694540"/>
    </source>
</evidence>
<dbReference type="Proteomes" id="UP000694540">
    <property type="component" value="Unplaced"/>
</dbReference>
<dbReference type="InterPro" id="IPR016187">
    <property type="entry name" value="CTDL_fold"/>
</dbReference>
<proteinExistence type="predicted"/>
<dbReference type="Gene3D" id="3.10.100.10">
    <property type="entry name" value="Mannose-Binding Protein A, subunit A"/>
    <property type="match status" value="1"/>
</dbReference>
<evidence type="ECO:0000313" key="2">
    <source>
        <dbReference type="Ensembl" id="ENSCWAP00000006578.1"/>
    </source>
</evidence>
<protein>
    <submittedName>
        <fullName evidence="2">CD72 molecule</fullName>
    </submittedName>
</protein>
<dbReference type="AlphaFoldDB" id="A0A8C3VTR0"/>
<dbReference type="GO" id="GO:0005886">
    <property type="term" value="C:plasma membrane"/>
    <property type="evidence" value="ECO:0007669"/>
    <property type="project" value="InterPro"/>
</dbReference>
<dbReference type="GeneTree" id="ENSGT00390000003668"/>
<evidence type="ECO:0000256" key="1">
    <source>
        <dbReference type="SAM" id="Coils"/>
    </source>
</evidence>
<reference evidence="2" key="2">
    <citation type="submission" date="2025-09" db="UniProtKB">
        <authorList>
            <consortium name="Ensembl"/>
        </authorList>
    </citation>
    <scope>IDENTIFICATION</scope>
</reference>
<reference evidence="2" key="1">
    <citation type="submission" date="2025-08" db="UniProtKB">
        <authorList>
            <consortium name="Ensembl"/>
        </authorList>
    </citation>
    <scope>IDENTIFICATION</scope>
</reference>
<keyword evidence="1" id="KW-0175">Coiled coil</keyword>
<dbReference type="Ensembl" id="ENSCWAT00000007121.1">
    <property type="protein sequence ID" value="ENSCWAP00000006578.1"/>
    <property type="gene ID" value="ENSCWAG00000004876.1"/>
</dbReference>
<dbReference type="InterPro" id="IPR016186">
    <property type="entry name" value="C-type_lectin-like/link_sf"/>
</dbReference>
<keyword evidence="3" id="KW-1185">Reference proteome</keyword>
<gene>
    <name evidence="2" type="primary">CD72</name>
</gene>
<dbReference type="PANTHER" id="PTHR15028">
    <property type="entry name" value="CD72-RELATED"/>
    <property type="match status" value="1"/>
</dbReference>
<dbReference type="GO" id="GO:0004888">
    <property type="term" value="F:transmembrane signaling receptor activity"/>
    <property type="evidence" value="ECO:0007669"/>
    <property type="project" value="InterPro"/>
</dbReference>
<dbReference type="SUPFAM" id="SSF56436">
    <property type="entry name" value="C-type lectin-like"/>
    <property type="match status" value="1"/>
</dbReference>
<accession>A0A8C3VTR0</accession>
<name>A0A8C3VTR0_9CETA</name>